<comment type="pathway">
    <text evidence="8">Cofactor biosynthesis; pyrroloquinoline quinone biosynthesis.</text>
</comment>
<feature type="binding site" evidence="8">
    <location>
        <position position="34"/>
    </location>
    <ligand>
        <name>[4Fe-4S] cluster</name>
        <dbReference type="ChEBI" id="CHEBI:49883"/>
        <note>4Fe-4S-S-AdoMet</note>
    </ligand>
</feature>
<comment type="cofactor">
    <cofactor evidence="8">
        <name>[4Fe-4S] cluster</name>
        <dbReference type="ChEBI" id="CHEBI:49883"/>
    </cofactor>
    <text evidence="8">Binds 1 [4Fe-4S] cluster. The cluster is coordinated with 3 cysteines and an exchangeable S-adenosyl-L-methionine.</text>
</comment>
<sequence>MTKAGSNLSLDGQGNPVWLLLELTYKCPLKCAFCSNPTDLDAYGNELNTAEWKKVIHEARSMGAMQIGFSGGEPTLHKDLEELVAEANDLGYYTNLITSGIGLTRKRLENLKAAGLRHIQLGFQSDHRETAHWLAGVDCYDKKISIAREIKSLGFPMVLNVPISSINIHQVPGIIELATEIGVEYLELANVQYYNWALVNRNQLMPTREALEKAELQVAEARARLGDRITIFFVIPDYYEDRPKACMNGWGSIHLTIAPDGVALPCSQARAIPGLDFPSVRDHDLRWIWHESDSFNIYRGDSWMKEPCRSCSEKEIDFGGCRCQAMLLTGDAANADPACSKSPHHHIIQQAVAKALQTEQDHKHLIARDVGWVSTEVWHNDLDTN</sequence>
<dbReference type="InterPro" id="IPR013785">
    <property type="entry name" value="Aldolase_TIM"/>
</dbReference>
<dbReference type="PROSITE" id="PS51918">
    <property type="entry name" value="RADICAL_SAM"/>
    <property type="match status" value="1"/>
</dbReference>
<keyword evidence="4 8" id="KW-0884">PQQ biosynthesis</keyword>
<protein>
    <recommendedName>
        <fullName evidence="8">PqqA peptide cyclase</fullName>
        <ecNumber evidence="8">1.21.98.4</ecNumber>
    </recommendedName>
    <alternativeName>
        <fullName evidence="8">Coenzyme PQQ synthesis protein E</fullName>
    </alternativeName>
</protein>
<dbReference type="PIRSF" id="PIRSF037420">
    <property type="entry name" value="PQQ_syn_pqqE"/>
    <property type="match status" value="1"/>
</dbReference>
<evidence type="ECO:0000313" key="10">
    <source>
        <dbReference type="EMBL" id="MFC7296380.1"/>
    </source>
</evidence>
<feature type="domain" description="Radical SAM core" evidence="9">
    <location>
        <begin position="13"/>
        <end position="228"/>
    </location>
</feature>
<dbReference type="RefSeq" id="WP_100689868.1">
    <property type="nucleotide sequence ID" value="NZ_JBHTBD010000010.1"/>
</dbReference>
<dbReference type="SUPFAM" id="SSF102114">
    <property type="entry name" value="Radical SAM enzymes"/>
    <property type="match status" value="1"/>
</dbReference>
<dbReference type="Pfam" id="PF13186">
    <property type="entry name" value="SPASM"/>
    <property type="match status" value="1"/>
</dbReference>
<keyword evidence="1 8" id="KW-0004">4Fe-4S</keyword>
<dbReference type="SMART" id="SM00729">
    <property type="entry name" value="Elp3"/>
    <property type="match status" value="1"/>
</dbReference>
<dbReference type="InterPro" id="IPR017200">
    <property type="entry name" value="PqqE-like"/>
</dbReference>
<dbReference type="NCBIfam" id="TIGR04085">
    <property type="entry name" value="rSAM_more_4Fe4S"/>
    <property type="match status" value="1"/>
</dbReference>
<keyword evidence="3 8" id="KW-0479">Metal-binding</keyword>
<evidence type="ECO:0000256" key="3">
    <source>
        <dbReference type="ARBA" id="ARBA00022723"/>
    </source>
</evidence>
<dbReference type="InterPro" id="IPR006638">
    <property type="entry name" value="Elp3/MiaA/NifB-like_rSAM"/>
</dbReference>
<feature type="binding site" evidence="8">
    <location>
        <position position="27"/>
    </location>
    <ligand>
        <name>[4Fe-4S] cluster</name>
        <dbReference type="ChEBI" id="CHEBI:49883"/>
        <note>4Fe-4S-S-AdoMet</note>
    </ligand>
</feature>
<keyword evidence="2 8" id="KW-0949">S-adenosyl-L-methionine</keyword>
<dbReference type="InterPro" id="IPR023885">
    <property type="entry name" value="4Fe4S-binding_SPASM_dom"/>
</dbReference>
<keyword evidence="6 8" id="KW-0408">Iron</keyword>
<comment type="caution">
    <text evidence="10">The sequence shown here is derived from an EMBL/GenBank/DDBJ whole genome shotgun (WGS) entry which is preliminary data.</text>
</comment>
<comment type="subunit">
    <text evidence="8">Interacts with PqqD. The interaction is necessary for activity of PqqE.</text>
</comment>
<dbReference type="InterPro" id="IPR050377">
    <property type="entry name" value="Radical_SAM_PqqE_MftC-like"/>
</dbReference>
<keyword evidence="7 8" id="KW-0411">Iron-sulfur</keyword>
<dbReference type="SFLD" id="SFLDG01386">
    <property type="entry name" value="main_SPASM_domain-containing"/>
    <property type="match status" value="1"/>
</dbReference>
<organism evidence="10 11">
    <name type="scientific">Marinobacter aromaticivorans</name>
    <dbReference type="NCBI Taxonomy" id="1494078"/>
    <lineage>
        <taxon>Bacteria</taxon>
        <taxon>Pseudomonadati</taxon>
        <taxon>Pseudomonadota</taxon>
        <taxon>Gammaproteobacteria</taxon>
        <taxon>Pseudomonadales</taxon>
        <taxon>Marinobacteraceae</taxon>
        <taxon>Marinobacter</taxon>
    </lineage>
</organism>
<dbReference type="HAMAP" id="MF_00660">
    <property type="entry name" value="PqqE"/>
    <property type="match status" value="1"/>
</dbReference>
<dbReference type="InterPro" id="IPR058240">
    <property type="entry name" value="rSAM_sf"/>
</dbReference>
<dbReference type="SFLD" id="SFLDS00029">
    <property type="entry name" value="Radical_SAM"/>
    <property type="match status" value="1"/>
</dbReference>
<dbReference type="EC" id="1.21.98.4" evidence="8"/>
<comment type="similarity">
    <text evidence="8">Belongs to the radical SAM superfamily. PqqE family.</text>
</comment>
<dbReference type="SFLD" id="SFLDF00280">
    <property type="entry name" value="coenzyme_PQQ_synthesis_protein"/>
    <property type="match status" value="1"/>
</dbReference>
<dbReference type="PANTHER" id="PTHR11228">
    <property type="entry name" value="RADICAL SAM DOMAIN PROTEIN"/>
    <property type="match status" value="1"/>
</dbReference>
<comment type="catalytic activity">
    <reaction evidence="8">
        <text>[PQQ precursor protein] + S-adenosyl-L-methionine = E-Y cross-linked-[PQQ precursor protein] + 5'-deoxyadenosine + L-methionine + H(+)</text>
        <dbReference type="Rhea" id="RHEA:56836"/>
        <dbReference type="Rhea" id="RHEA-COMP:14800"/>
        <dbReference type="Rhea" id="RHEA-COMP:14801"/>
        <dbReference type="ChEBI" id="CHEBI:15378"/>
        <dbReference type="ChEBI" id="CHEBI:17319"/>
        <dbReference type="ChEBI" id="CHEBI:57844"/>
        <dbReference type="ChEBI" id="CHEBI:59789"/>
        <dbReference type="ChEBI" id="CHEBI:141026"/>
        <dbReference type="ChEBI" id="CHEBI:141027"/>
        <dbReference type="EC" id="1.21.98.4"/>
    </reaction>
</comment>
<dbReference type="Pfam" id="PF04055">
    <property type="entry name" value="Radical_SAM"/>
    <property type="match status" value="1"/>
</dbReference>
<evidence type="ECO:0000256" key="1">
    <source>
        <dbReference type="ARBA" id="ARBA00022485"/>
    </source>
</evidence>
<dbReference type="SFLD" id="SFLDG01067">
    <property type="entry name" value="SPASM/twitch_domain_containing"/>
    <property type="match status" value="1"/>
</dbReference>
<dbReference type="NCBIfam" id="TIGR02109">
    <property type="entry name" value="PQQ_syn_pqqE"/>
    <property type="match status" value="1"/>
</dbReference>
<proteinExistence type="inferred from homology"/>
<evidence type="ECO:0000313" key="11">
    <source>
        <dbReference type="Proteomes" id="UP001596506"/>
    </source>
</evidence>
<evidence type="ECO:0000256" key="2">
    <source>
        <dbReference type="ARBA" id="ARBA00022691"/>
    </source>
</evidence>
<dbReference type="EMBL" id="JBHTBD010000010">
    <property type="protein sequence ID" value="MFC7296380.1"/>
    <property type="molecule type" value="Genomic_DNA"/>
</dbReference>
<evidence type="ECO:0000256" key="7">
    <source>
        <dbReference type="ARBA" id="ARBA00023014"/>
    </source>
</evidence>
<keyword evidence="11" id="KW-1185">Reference proteome</keyword>
<dbReference type="InterPro" id="IPR007197">
    <property type="entry name" value="rSAM"/>
</dbReference>
<dbReference type="Proteomes" id="UP001596506">
    <property type="component" value="Unassembled WGS sequence"/>
</dbReference>
<reference evidence="11" key="1">
    <citation type="journal article" date="2019" name="Int. J. Syst. Evol. Microbiol.">
        <title>The Global Catalogue of Microorganisms (GCM) 10K type strain sequencing project: providing services to taxonomists for standard genome sequencing and annotation.</title>
        <authorList>
            <consortium name="The Broad Institute Genomics Platform"/>
            <consortium name="The Broad Institute Genome Sequencing Center for Infectious Disease"/>
            <person name="Wu L."/>
            <person name="Ma J."/>
        </authorList>
    </citation>
    <scope>NUCLEOTIDE SEQUENCE [LARGE SCALE GENOMIC DNA]</scope>
    <source>
        <strain evidence="11">CCUG 60559</strain>
    </source>
</reference>
<keyword evidence="5 8" id="KW-0560">Oxidoreductase</keyword>
<accession>A0ABW2IYQ2</accession>
<gene>
    <name evidence="8 10" type="primary">pqqE</name>
    <name evidence="10" type="ORF">ACFQQA_16795</name>
</gene>
<dbReference type="InterPro" id="IPR011843">
    <property type="entry name" value="PQQ_synth_PqqE_bac"/>
</dbReference>
<evidence type="ECO:0000259" key="9">
    <source>
        <dbReference type="PROSITE" id="PS51918"/>
    </source>
</evidence>
<dbReference type="CDD" id="cd21119">
    <property type="entry name" value="SPASM_PqqE"/>
    <property type="match status" value="1"/>
</dbReference>
<comment type="function">
    <text evidence="8">Catalyzes the cross-linking of a glutamate residue and a tyrosine residue in the PqqA protein as part of the biosynthesis of pyrroloquinoline quinone (PQQ).</text>
</comment>
<dbReference type="CDD" id="cd01335">
    <property type="entry name" value="Radical_SAM"/>
    <property type="match status" value="1"/>
</dbReference>
<name>A0ABW2IYQ2_9GAMM</name>
<evidence type="ECO:0000256" key="5">
    <source>
        <dbReference type="ARBA" id="ARBA00023002"/>
    </source>
</evidence>
<evidence type="ECO:0000256" key="8">
    <source>
        <dbReference type="HAMAP-Rule" id="MF_00660"/>
    </source>
</evidence>
<evidence type="ECO:0000256" key="6">
    <source>
        <dbReference type="ARBA" id="ARBA00023004"/>
    </source>
</evidence>
<dbReference type="PANTHER" id="PTHR11228:SF7">
    <property type="entry name" value="PQQA PEPTIDE CYCLASE"/>
    <property type="match status" value="1"/>
</dbReference>
<dbReference type="Gene3D" id="3.20.20.70">
    <property type="entry name" value="Aldolase class I"/>
    <property type="match status" value="1"/>
</dbReference>
<evidence type="ECO:0000256" key="4">
    <source>
        <dbReference type="ARBA" id="ARBA00022905"/>
    </source>
</evidence>
<feature type="binding site" evidence="8">
    <location>
        <position position="31"/>
    </location>
    <ligand>
        <name>[4Fe-4S] cluster</name>
        <dbReference type="ChEBI" id="CHEBI:49883"/>
        <note>4Fe-4S-S-AdoMet</note>
    </ligand>
</feature>